<evidence type="ECO:0000313" key="2">
    <source>
        <dbReference type="EMBL" id="MDC8753067.1"/>
    </source>
</evidence>
<evidence type="ECO:0000313" key="3">
    <source>
        <dbReference type="Proteomes" id="UP001216558"/>
    </source>
</evidence>
<reference evidence="2 3" key="1">
    <citation type="submission" date="2022-10" db="EMBL/GenBank/DDBJ databases">
        <title>Erythrobacter sp. sf7 Genome sequencing.</title>
        <authorList>
            <person name="Park S."/>
        </authorList>
    </citation>
    <scope>NUCLEOTIDE SEQUENCE [LARGE SCALE GENOMIC DNA]</scope>
    <source>
        <strain evidence="3">sf7</strain>
    </source>
</reference>
<dbReference type="Pfam" id="PF18593">
    <property type="entry name" value="CdiI_2"/>
    <property type="match status" value="1"/>
</dbReference>
<accession>A0ABT5JK77</accession>
<name>A0ABT5JK77_9SPHN</name>
<proteinExistence type="predicted"/>
<sequence length="119" mass="13894">MSRKTRDIRLEAEGRWPTLYQFLGAYCHQDWPEDYGTPEAAVDAAIADYLLPIRQQVLQEWRDWNSTRGAEYDPRSAVNDGFGVDVCFEKPSDARQFMNMVYDKLIVSVRNETSKDWKP</sequence>
<evidence type="ECO:0000259" key="1">
    <source>
        <dbReference type="Pfam" id="PF18593"/>
    </source>
</evidence>
<protein>
    <submittedName>
        <fullName evidence="2">Contact-dependent growth inhibition system immunity protein</fullName>
    </submittedName>
</protein>
<feature type="domain" description="CdiI immunity protein" evidence="1">
    <location>
        <begin position="15"/>
        <end position="104"/>
    </location>
</feature>
<dbReference type="RefSeq" id="WP_273675225.1">
    <property type="nucleotide sequence ID" value="NZ_JAQQXQ010000001.1"/>
</dbReference>
<dbReference type="InterPro" id="IPR041129">
    <property type="entry name" value="CdiI_2"/>
</dbReference>
<dbReference type="EMBL" id="JAQQXQ010000001">
    <property type="protein sequence ID" value="MDC8753067.1"/>
    <property type="molecule type" value="Genomic_DNA"/>
</dbReference>
<dbReference type="Proteomes" id="UP001216558">
    <property type="component" value="Unassembled WGS sequence"/>
</dbReference>
<comment type="caution">
    <text evidence="2">The sequence shown here is derived from an EMBL/GenBank/DDBJ whole genome shotgun (WGS) entry which is preliminary data.</text>
</comment>
<gene>
    <name evidence="2" type="ORF">OIK40_00235</name>
</gene>
<keyword evidence="3" id="KW-1185">Reference proteome</keyword>
<organism evidence="2 3">
    <name type="scientific">Erythrobacter fulvus</name>
    <dbReference type="NCBI Taxonomy" id="2987523"/>
    <lineage>
        <taxon>Bacteria</taxon>
        <taxon>Pseudomonadati</taxon>
        <taxon>Pseudomonadota</taxon>
        <taxon>Alphaproteobacteria</taxon>
        <taxon>Sphingomonadales</taxon>
        <taxon>Erythrobacteraceae</taxon>
        <taxon>Erythrobacter/Porphyrobacter group</taxon>
        <taxon>Erythrobacter</taxon>
    </lineage>
</organism>